<sequence length="300" mass="33655">MYQPHERIGQFSTITCEIHSSSEQSMSKFKNGTENGRSPEQIQVVKYCLWGDDDPECLLPLKPLQSNQRSEETICSSCTSKVLVKAGIRKTDRIFSEGLVRLAEQYAHTMESCGKIKAMREDAERGILPPDCDTALDSLEKAYLEEAERIRKDPGLERGIELLRIKEERKRRETWVRPESNVTVVLYKNGNEPTQLLIETARKVEKEMPIDPLTDFQNRILGNLPIGGGVISVLALAFAVFKEEIGDGKITINGAANSVRDELPILREKVAKYGLGRIYGKKGGYCYQVPHKNGVTTQAV</sequence>
<gene>
    <name evidence="1" type="ORF">A3A77_01915</name>
</gene>
<accession>A0A1G1VFK8</accession>
<evidence type="ECO:0000313" key="2">
    <source>
        <dbReference type="Proteomes" id="UP000178659"/>
    </source>
</evidence>
<proteinExistence type="predicted"/>
<comment type="caution">
    <text evidence="1">The sequence shown here is derived from an EMBL/GenBank/DDBJ whole genome shotgun (WGS) entry which is preliminary data.</text>
</comment>
<name>A0A1G1VFK8_9BACT</name>
<protein>
    <submittedName>
        <fullName evidence="1">Uncharacterized protein</fullName>
    </submittedName>
</protein>
<dbReference type="EMBL" id="MHCC01000001">
    <property type="protein sequence ID" value="OGY14215.1"/>
    <property type="molecule type" value="Genomic_DNA"/>
</dbReference>
<organism evidence="1 2">
    <name type="scientific">Candidatus Blackburnbacteria bacterium RIFCSPLOWO2_01_FULL_40_20</name>
    <dbReference type="NCBI Taxonomy" id="1797519"/>
    <lineage>
        <taxon>Bacteria</taxon>
        <taxon>Candidatus Blackburniibacteriota</taxon>
    </lineage>
</organism>
<dbReference type="Proteomes" id="UP000178659">
    <property type="component" value="Unassembled WGS sequence"/>
</dbReference>
<reference evidence="1 2" key="1">
    <citation type="journal article" date="2016" name="Nat. Commun.">
        <title>Thousands of microbial genomes shed light on interconnected biogeochemical processes in an aquifer system.</title>
        <authorList>
            <person name="Anantharaman K."/>
            <person name="Brown C.T."/>
            <person name="Hug L.A."/>
            <person name="Sharon I."/>
            <person name="Castelle C.J."/>
            <person name="Probst A.J."/>
            <person name="Thomas B.C."/>
            <person name="Singh A."/>
            <person name="Wilkins M.J."/>
            <person name="Karaoz U."/>
            <person name="Brodie E.L."/>
            <person name="Williams K.H."/>
            <person name="Hubbard S.S."/>
            <person name="Banfield J.F."/>
        </authorList>
    </citation>
    <scope>NUCLEOTIDE SEQUENCE [LARGE SCALE GENOMIC DNA]</scope>
</reference>
<evidence type="ECO:0000313" key="1">
    <source>
        <dbReference type="EMBL" id="OGY14215.1"/>
    </source>
</evidence>
<dbReference type="AlphaFoldDB" id="A0A1G1VFK8"/>